<proteinExistence type="predicted"/>
<dbReference type="EMBL" id="LAZR01000220">
    <property type="protein sequence ID" value="KKN81129.1"/>
    <property type="molecule type" value="Genomic_DNA"/>
</dbReference>
<protein>
    <submittedName>
        <fullName evidence="2">Uncharacterized protein</fullName>
    </submittedName>
</protein>
<gene>
    <name evidence="2" type="ORF">LCGC14_0323480</name>
</gene>
<feature type="transmembrane region" description="Helical" evidence="1">
    <location>
        <begin position="134"/>
        <end position="151"/>
    </location>
</feature>
<comment type="caution">
    <text evidence="2">The sequence shown here is derived from an EMBL/GenBank/DDBJ whole genome shotgun (WGS) entry which is preliminary data.</text>
</comment>
<reference evidence="2" key="1">
    <citation type="journal article" date="2015" name="Nature">
        <title>Complex archaea that bridge the gap between prokaryotes and eukaryotes.</title>
        <authorList>
            <person name="Spang A."/>
            <person name="Saw J.H."/>
            <person name="Jorgensen S.L."/>
            <person name="Zaremba-Niedzwiedzka K."/>
            <person name="Martijn J."/>
            <person name="Lind A.E."/>
            <person name="van Eijk R."/>
            <person name="Schleper C."/>
            <person name="Guy L."/>
            <person name="Ettema T.J."/>
        </authorList>
    </citation>
    <scope>NUCLEOTIDE SEQUENCE</scope>
</reference>
<keyword evidence="1" id="KW-0812">Transmembrane</keyword>
<evidence type="ECO:0000313" key="2">
    <source>
        <dbReference type="EMBL" id="KKN81129.1"/>
    </source>
</evidence>
<keyword evidence="1" id="KW-1133">Transmembrane helix</keyword>
<sequence length="157" mass="18205">MTVIDSDMTEGEFDRLWGLYSAETSETNWRALNKATARRSRFRSRDRWTVWGHAVAERCGHDASGPQGRGYKGMFFRLYLLDSGLKFVALHIPYETVEWDEEQELLEQLRQASQPTSTDDFLVPERRGSRIWKLLWPLLIFLLGMAGYYALSTVYGS</sequence>
<name>A0A0F9TP71_9ZZZZ</name>
<evidence type="ECO:0000256" key="1">
    <source>
        <dbReference type="SAM" id="Phobius"/>
    </source>
</evidence>
<dbReference type="AlphaFoldDB" id="A0A0F9TP71"/>
<accession>A0A0F9TP71</accession>
<keyword evidence="1" id="KW-0472">Membrane</keyword>
<organism evidence="2">
    <name type="scientific">marine sediment metagenome</name>
    <dbReference type="NCBI Taxonomy" id="412755"/>
    <lineage>
        <taxon>unclassified sequences</taxon>
        <taxon>metagenomes</taxon>
        <taxon>ecological metagenomes</taxon>
    </lineage>
</organism>